<dbReference type="AlphaFoldDB" id="A0A183SRE3"/>
<dbReference type="InterPro" id="IPR036691">
    <property type="entry name" value="Endo/exonu/phosph_ase_sf"/>
</dbReference>
<name>A0A183SRE3_SCHSO</name>
<dbReference type="SUPFAM" id="SSF56219">
    <property type="entry name" value="DNase I-like"/>
    <property type="match status" value="1"/>
</dbReference>
<reference evidence="3" key="1">
    <citation type="submission" date="2016-06" db="UniProtKB">
        <authorList>
            <consortium name="WormBaseParasite"/>
        </authorList>
    </citation>
    <scope>IDENTIFICATION</scope>
</reference>
<evidence type="ECO:0000313" key="3">
    <source>
        <dbReference type="WBParaSite" id="SSLN_0000700401-mRNA-1"/>
    </source>
</evidence>
<organism evidence="3">
    <name type="scientific">Schistocephalus solidus</name>
    <name type="common">Tapeworm</name>
    <dbReference type="NCBI Taxonomy" id="70667"/>
    <lineage>
        <taxon>Eukaryota</taxon>
        <taxon>Metazoa</taxon>
        <taxon>Spiralia</taxon>
        <taxon>Lophotrochozoa</taxon>
        <taxon>Platyhelminthes</taxon>
        <taxon>Cestoda</taxon>
        <taxon>Eucestoda</taxon>
        <taxon>Diphyllobothriidea</taxon>
        <taxon>Diphyllobothriidae</taxon>
        <taxon>Schistocephalus</taxon>
    </lineage>
</organism>
<accession>A0A183SRE3</accession>
<dbReference type="Gene3D" id="3.60.10.10">
    <property type="entry name" value="Endonuclease/exonuclease/phosphatase"/>
    <property type="match status" value="1"/>
</dbReference>
<dbReference type="OrthoDB" id="410381at2759"/>
<gene>
    <name evidence="1" type="ORF">SSLN_LOCUS6791</name>
</gene>
<dbReference type="Proteomes" id="UP000275846">
    <property type="component" value="Unassembled WGS sequence"/>
</dbReference>
<dbReference type="PANTHER" id="PTHR19446">
    <property type="entry name" value="REVERSE TRANSCRIPTASES"/>
    <property type="match status" value="1"/>
</dbReference>
<protein>
    <submittedName>
        <fullName evidence="3">Endo/exonuclease/phosphatase domain-containing protein</fullName>
    </submittedName>
</protein>
<sequence length="374" mass="42368">MTSSDAVNDNFYEDLHAFLATVSKVDNLIVLNDFNARVETDHTAWQGVLGPHGLGICNDNGLLLLRTCAEHRLLLTNTFFRLPTRQKATWMHTWTMSSSGGAIDMTCCNQKTENLENLHAPADNATVVTRWCQLRNVIPSTALEVLGRARHQQQDWFYDNDANISNLLAERDGLHKTYMDLRNDANKAAFFRRYRPIKAIYGPCIKGTAPLLSTDGTTLLTEKSQILKRWAEHFRSVHKCSSALSDAEIDQLRQRDTNSDLDLPPSLPETIRSVELISSGKVLGSDAIPSQVYKHGGPRLMTELTIHFQEMWRQGQVPRDFKDETIVHFYKWKENQQLADNHRGISLLNIAGKIFARILLNRLNGHLEQGLLPV</sequence>
<keyword evidence="2" id="KW-1185">Reference proteome</keyword>
<proteinExistence type="predicted"/>
<reference evidence="1 2" key="2">
    <citation type="submission" date="2018-11" db="EMBL/GenBank/DDBJ databases">
        <authorList>
            <consortium name="Pathogen Informatics"/>
        </authorList>
    </citation>
    <scope>NUCLEOTIDE SEQUENCE [LARGE SCALE GENOMIC DNA]</scope>
    <source>
        <strain evidence="1 2">NST_G2</strain>
    </source>
</reference>
<dbReference type="WBParaSite" id="SSLN_0000700401-mRNA-1">
    <property type="protein sequence ID" value="SSLN_0000700401-mRNA-1"/>
    <property type="gene ID" value="SSLN_0000700401"/>
</dbReference>
<dbReference type="EMBL" id="UYSU01033850">
    <property type="protein sequence ID" value="VDL93176.1"/>
    <property type="molecule type" value="Genomic_DNA"/>
</dbReference>
<evidence type="ECO:0000313" key="1">
    <source>
        <dbReference type="EMBL" id="VDL93176.1"/>
    </source>
</evidence>
<evidence type="ECO:0000313" key="2">
    <source>
        <dbReference type="Proteomes" id="UP000275846"/>
    </source>
</evidence>